<feature type="domain" description="Retroviral polymerase SH3-like" evidence="1">
    <location>
        <begin position="38"/>
        <end position="80"/>
    </location>
</feature>
<gene>
    <name evidence="2" type="primary">AlNc14C569G12172</name>
    <name evidence="2" type="ORF">ALNC14_136800</name>
</gene>
<proteinExistence type="predicted"/>
<dbReference type="Pfam" id="PF25597">
    <property type="entry name" value="SH3_retrovirus"/>
    <property type="match status" value="1"/>
</dbReference>
<reference evidence="2" key="1">
    <citation type="journal article" date="2011" name="PLoS Biol.">
        <title>Gene gain and loss during evolution of obligate parasitism in the white rust pathogen of Arabidopsis thaliana.</title>
        <authorList>
            <person name="Kemen E."/>
            <person name="Gardiner A."/>
            <person name="Schultz-Larsen T."/>
            <person name="Kemen A.C."/>
            <person name="Balmuth A.L."/>
            <person name="Robert-Seilaniantz A."/>
            <person name="Bailey K."/>
            <person name="Holub E."/>
            <person name="Studholme D.J."/>
            <person name="Maclean D."/>
            <person name="Jones J.D."/>
        </authorList>
    </citation>
    <scope>NUCLEOTIDE SEQUENCE</scope>
</reference>
<accession>F0X178</accession>
<organism evidence="2">
    <name type="scientific">Albugo laibachii Nc14</name>
    <dbReference type="NCBI Taxonomy" id="890382"/>
    <lineage>
        <taxon>Eukaryota</taxon>
        <taxon>Sar</taxon>
        <taxon>Stramenopiles</taxon>
        <taxon>Oomycota</taxon>
        <taxon>Peronosporomycetes</taxon>
        <taxon>Albuginales</taxon>
        <taxon>Albuginaceae</taxon>
        <taxon>Albugo</taxon>
    </lineage>
</organism>
<dbReference type="AlphaFoldDB" id="F0X178"/>
<protein>
    <submittedName>
        <fullName evidence="2">AlNc14C569G12172 protein</fullName>
    </submittedName>
</protein>
<dbReference type="EMBL" id="FR824594">
    <property type="protein sequence ID" value="CCA27536.1"/>
    <property type="molecule type" value="Genomic_DNA"/>
</dbReference>
<evidence type="ECO:0000259" key="1">
    <source>
        <dbReference type="Pfam" id="PF25597"/>
    </source>
</evidence>
<reference evidence="2" key="2">
    <citation type="submission" date="2011-02" db="EMBL/GenBank/DDBJ databases">
        <authorList>
            <person name="MacLean D."/>
        </authorList>
    </citation>
    <scope>NUCLEOTIDE SEQUENCE</scope>
</reference>
<sequence length="135" mass="14852">MPTRSNSKSASPIAMLNGRPPSLVDIVAFGLPCETYRDPKKNCLKQRSEQGITVGESDETKGFRVWLPRDRVVITALHVRRSTTLTDQANAQVKDVLQIGEEFESEELAHTLQDGHVAMDHTGAAHQVQLVGSCE</sequence>
<dbReference type="HOGENOM" id="CLU_1889635_0_0_1"/>
<name>F0X178_9STRA</name>
<evidence type="ECO:0000313" key="2">
    <source>
        <dbReference type="EMBL" id="CCA27536.1"/>
    </source>
</evidence>
<dbReference type="InterPro" id="IPR057670">
    <property type="entry name" value="SH3_retrovirus"/>
</dbReference>